<keyword evidence="1" id="KW-0812">Transmembrane</keyword>
<feature type="transmembrane region" description="Helical" evidence="1">
    <location>
        <begin position="64"/>
        <end position="82"/>
    </location>
</feature>
<keyword evidence="1" id="KW-1133">Transmembrane helix</keyword>
<organism evidence="2 3">
    <name type="scientific">Primorskyibacter sedentarius</name>
    <dbReference type="NCBI Taxonomy" id="745311"/>
    <lineage>
        <taxon>Bacteria</taxon>
        <taxon>Pseudomonadati</taxon>
        <taxon>Pseudomonadota</taxon>
        <taxon>Alphaproteobacteria</taxon>
        <taxon>Rhodobacterales</taxon>
        <taxon>Roseobacteraceae</taxon>
        <taxon>Primorskyibacter</taxon>
    </lineage>
</organism>
<evidence type="ECO:0000313" key="2">
    <source>
        <dbReference type="EMBL" id="TCS59014.1"/>
    </source>
</evidence>
<gene>
    <name evidence="2" type="ORF">EDD52_12344</name>
</gene>
<sequence>MDYIEDQAPQIIGWILDVRFNILLLAVGIGTIALVAFILYVMFDSFKEASSSGGPFKNPKMTKLLLGWTAFGIFAFGFYAFLIGNWKTAILCVLVSVTMMQIWSWFE</sequence>
<reference evidence="2 3" key="1">
    <citation type="submission" date="2019-03" db="EMBL/GenBank/DDBJ databases">
        <title>Genomic Encyclopedia of Type Strains, Phase IV (KMG-IV): sequencing the most valuable type-strain genomes for metagenomic binning, comparative biology and taxonomic classification.</title>
        <authorList>
            <person name="Goeker M."/>
        </authorList>
    </citation>
    <scope>NUCLEOTIDE SEQUENCE [LARGE SCALE GENOMIC DNA]</scope>
    <source>
        <strain evidence="2 3">DSM 104836</strain>
    </source>
</reference>
<comment type="caution">
    <text evidence="2">The sequence shown here is derived from an EMBL/GenBank/DDBJ whole genome shotgun (WGS) entry which is preliminary data.</text>
</comment>
<dbReference type="AlphaFoldDB" id="A0A4R3J149"/>
<evidence type="ECO:0000256" key="1">
    <source>
        <dbReference type="SAM" id="Phobius"/>
    </source>
</evidence>
<protein>
    <submittedName>
        <fullName evidence="2">Uncharacterized protein</fullName>
    </submittedName>
</protein>
<proteinExistence type="predicted"/>
<feature type="transmembrane region" description="Helical" evidence="1">
    <location>
        <begin position="88"/>
        <end position="106"/>
    </location>
</feature>
<evidence type="ECO:0000313" key="3">
    <source>
        <dbReference type="Proteomes" id="UP000295696"/>
    </source>
</evidence>
<dbReference type="EMBL" id="SLZU01000023">
    <property type="protein sequence ID" value="TCS59014.1"/>
    <property type="molecule type" value="Genomic_DNA"/>
</dbReference>
<name>A0A4R3J149_9RHOB</name>
<keyword evidence="1" id="KW-0472">Membrane</keyword>
<accession>A0A4R3J149</accession>
<feature type="transmembrane region" description="Helical" evidence="1">
    <location>
        <begin position="20"/>
        <end position="43"/>
    </location>
</feature>
<dbReference type="Proteomes" id="UP000295696">
    <property type="component" value="Unassembled WGS sequence"/>
</dbReference>
<dbReference type="RefSeq" id="WP_132248335.1">
    <property type="nucleotide sequence ID" value="NZ_SLZU01000023.1"/>
</dbReference>
<keyword evidence="3" id="KW-1185">Reference proteome</keyword>